<dbReference type="SMART" id="SM00065">
    <property type="entry name" value="GAF"/>
    <property type="match status" value="1"/>
</dbReference>
<dbReference type="InterPro" id="IPR000160">
    <property type="entry name" value="GGDEF_dom"/>
</dbReference>
<evidence type="ECO:0000259" key="2">
    <source>
        <dbReference type="PROSITE" id="PS50887"/>
    </source>
</evidence>
<dbReference type="PANTHER" id="PTHR44757:SF2">
    <property type="entry name" value="BIOFILM ARCHITECTURE MAINTENANCE PROTEIN MBAA"/>
    <property type="match status" value="1"/>
</dbReference>
<proteinExistence type="predicted"/>
<accession>A0ABT9GUF6</accession>
<evidence type="ECO:0000313" key="4">
    <source>
        <dbReference type="Proteomes" id="UP001231616"/>
    </source>
</evidence>
<dbReference type="CDD" id="cd01948">
    <property type="entry name" value="EAL"/>
    <property type="match status" value="1"/>
</dbReference>
<dbReference type="Gene3D" id="3.30.450.40">
    <property type="match status" value="1"/>
</dbReference>
<comment type="caution">
    <text evidence="3">The sequence shown here is derived from an EMBL/GenBank/DDBJ whole genome shotgun (WGS) entry which is preliminary data.</text>
</comment>
<dbReference type="InterPro" id="IPR043128">
    <property type="entry name" value="Rev_trsase/Diguanyl_cyclase"/>
</dbReference>
<reference evidence="3 4" key="1">
    <citation type="submission" date="2023-08" db="EMBL/GenBank/DDBJ databases">
        <authorList>
            <person name="Joshi A."/>
            <person name="Thite S."/>
        </authorList>
    </citation>
    <scope>NUCLEOTIDE SEQUENCE [LARGE SCALE GENOMIC DNA]</scope>
    <source>
        <strain evidence="3 4">AC40</strain>
    </source>
</reference>
<gene>
    <name evidence="3" type="ORF">Q3O60_00530</name>
</gene>
<protein>
    <submittedName>
        <fullName evidence="3">EAL domain-containing protein</fullName>
    </submittedName>
</protein>
<dbReference type="Pfam" id="PF00990">
    <property type="entry name" value="GGDEF"/>
    <property type="match status" value="1"/>
</dbReference>
<feature type="domain" description="EAL" evidence="1">
    <location>
        <begin position="363"/>
        <end position="616"/>
    </location>
</feature>
<sequence>MSSETTAQQKALFQLVSTITASLTASSGEEMDSTIEQALASVGQFFNADRSYLFLFNNEFTLASNTHEWCAKGVSKQQALLQQLDITVFSGWMEPFLRGEPQAIDDIHALAADSPERQLLEPQGIQSVIMLPVMAGTTLLGMVGLDIVRTVHYWQDHTIAALQLLAGNLASGLIRKEAERQVEQLVFYDPLTALPNRRFLHELLHQALKQSERDHAYGALLLIDLDHFKNLNDSFGHQQGDLYLQAIASRIQAQLAEGDTLARQGGDEFTVLLPGLGPTLNEAAMQARRMAELIVARVNEPVPLLNNLYQSSVSIGMTLFHGQGFSSDELLKQAEMAMYRAKSSGRNGVAFFDPQMQAQADQRAMLTQDLHTAIRECQFQLHYQPIVQQQSVTGVEALLRWQHPEQGMISPAVFIPFAEQTGLIIAIGDWVLMEACQQLACWQQQPELRRFTCSVNISSFQFAQADFVEKVVAAIIGSGVNPEGLRLELTESMLATDIAMVQEKMGKLQTLGVSFSLDDFGTGYCSLSYLHQLPIGQLKIDQKFVRNIHTRQGNLAITKAILALADSLDLDVVAEGVETSEELQQLKALGCRSFQGYYFSRPMPANAAFAKIMQPLNVISLAHGRGPQGAT</sequence>
<organism evidence="3 4">
    <name type="scientific">Alkalimonas collagenimarina</name>
    <dbReference type="NCBI Taxonomy" id="400390"/>
    <lineage>
        <taxon>Bacteria</taxon>
        <taxon>Pseudomonadati</taxon>
        <taxon>Pseudomonadota</taxon>
        <taxon>Gammaproteobacteria</taxon>
        <taxon>Alkalimonas</taxon>
    </lineage>
</organism>
<name>A0ABT9GUF6_9GAMM</name>
<dbReference type="Pfam" id="PF01590">
    <property type="entry name" value="GAF"/>
    <property type="match status" value="1"/>
</dbReference>
<feature type="domain" description="GGDEF" evidence="2">
    <location>
        <begin position="216"/>
        <end position="354"/>
    </location>
</feature>
<evidence type="ECO:0000259" key="1">
    <source>
        <dbReference type="PROSITE" id="PS50883"/>
    </source>
</evidence>
<dbReference type="SUPFAM" id="SSF55073">
    <property type="entry name" value="Nucleotide cyclase"/>
    <property type="match status" value="1"/>
</dbReference>
<dbReference type="Gene3D" id="3.20.20.450">
    <property type="entry name" value="EAL domain"/>
    <property type="match status" value="1"/>
</dbReference>
<dbReference type="Pfam" id="PF00563">
    <property type="entry name" value="EAL"/>
    <property type="match status" value="1"/>
</dbReference>
<dbReference type="InterPro" id="IPR035919">
    <property type="entry name" value="EAL_sf"/>
</dbReference>
<dbReference type="SUPFAM" id="SSF55781">
    <property type="entry name" value="GAF domain-like"/>
    <property type="match status" value="1"/>
</dbReference>
<dbReference type="Proteomes" id="UP001231616">
    <property type="component" value="Unassembled WGS sequence"/>
</dbReference>
<keyword evidence="4" id="KW-1185">Reference proteome</keyword>
<dbReference type="NCBIfam" id="TIGR00254">
    <property type="entry name" value="GGDEF"/>
    <property type="match status" value="1"/>
</dbReference>
<dbReference type="Gene3D" id="3.30.70.270">
    <property type="match status" value="1"/>
</dbReference>
<dbReference type="PROSITE" id="PS50883">
    <property type="entry name" value="EAL"/>
    <property type="match status" value="1"/>
</dbReference>
<dbReference type="InterPro" id="IPR052155">
    <property type="entry name" value="Biofilm_reg_signaling"/>
</dbReference>
<dbReference type="EMBL" id="JAUZVZ010000001">
    <property type="protein sequence ID" value="MDP4534682.1"/>
    <property type="molecule type" value="Genomic_DNA"/>
</dbReference>
<dbReference type="InterPro" id="IPR029787">
    <property type="entry name" value="Nucleotide_cyclase"/>
</dbReference>
<evidence type="ECO:0000313" key="3">
    <source>
        <dbReference type="EMBL" id="MDP4534682.1"/>
    </source>
</evidence>
<dbReference type="PANTHER" id="PTHR44757">
    <property type="entry name" value="DIGUANYLATE CYCLASE DGCP"/>
    <property type="match status" value="1"/>
</dbReference>
<dbReference type="CDD" id="cd01949">
    <property type="entry name" value="GGDEF"/>
    <property type="match status" value="1"/>
</dbReference>
<dbReference type="SMART" id="SM00052">
    <property type="entry name" value="EAL"/>
    <property type="match status" value="1"/>
</dbReference>
<dbReference type="PROSITE" id="PS50887">
    <property type="entry name" value="GGDEF"/>
    <property type="match status" value="1"/>
</dbReference>
<dbReference type="SUPFAM" id="SSF141868">
    <property type="entry name" value="EAL domain-like"/>
    <property type="match status" value="1"/>
</dbReference>
<dbReference type="InterPro" id="IPR001633">
    <property type="entry name" value="EAL_dom"/>
</dbReference>
<dbReference type="InterPro" id="IPR029016">
    <property type="entry name" value="GAF-like_dom_sf"/>
</dbReference>
<dbReference type="InterPro" id="IPR003018">
    <property type="entry name" value="GAF"/>
</dbReference>
<dbReference type="RefSeq" id="WP_305891950.1">
    <property type="nucleotide sequence ID" value="NZ_JAUZVZ010000001.1"/>
</dbReference>
<dbReference type="SMART" id="SM00267">
    <property type="entry name" value="GGDEF"/>
    <property type="match status" value="1"/>
</dbReference>